<gene>
    <name evidence="1" type="primary">jg20732</name>
    <name evidence="1" type="ORF">PAEG_LOCUS16452</name>
</gene>
<reference evidence="1" key="1">
    <citation type="submission" date="2022-03" db="EMBL/GenBank/DDBJ databases">
        <authorList>
            <person name="Lindestad O."/>
        </authorList>
    </citation>
    <scope>NUCLEOTIDE SEQUENCE</scope>
</reference>
<dbReference type="Proteomes" id="UP000838756">
    <property type="component" value="Unassembled WGS sequence"/>
</dbReference>
<sequence>MENILENFKAVLSLYCWNGDPSSVNAALNEMDIRYQASRWEPLGAAGSNRPRTVDFRTPYKRLMCSSERQLVELMMKMIRKLGR</sequence>
<keyword evidence="2" id="KW-1185">Reference proteome</keyword>
<accession>A0A8S4RS51</accession>
<name>A0A8S4RS51_9NEOP</name>
<comment type="caution">
    <text evidence="1">The sequence shown here is derived from an EMBL/GenBank/DDBJ whole genome shotgun (WGS) entry which is preliminary data.</text>
</comment>
<dbReference type="AlphaFoldDB" id="A0A8S4RS51"/>
<protein>
    <submittedName>
        <fullName evidence="1">Jg20732 protein</fullName>
    </submittedName>
</protein>
<evidence type="ECO:0000313" key="1">
    <source>
        <dbReference type="EMBL" id="CAH2239798.1"/>
    </source>
</evidence>
<dbReference type="EMBL" id="CAKXAJ010025461">
    <property type="protein sequence ID" value="CAH2239798.1"/>
    <property type="molecule type" value="Genomic_DNA"/>
</dbReference>
<organism evidence="1 2">
    <name type="scientific">Pararge aegeria aegeria</name>
    <dbReference type="NCBI Taxonomy" id="348720"/>
    <lineage>
        <taxon>Eukaryota</taxon>
        <taxon>Metazoa</taxon>
        <taxon>Ecdysozoa</taxon>
        <taxon>Arthropoda</taxon>
        <taxon>Hexapoda</taxon>
        <taxon>Insecta</taxon>
        <taxon>Pterygota</taxon>
        <taxon>Neoptera</taxon>
        <taxon>Endopterygota</taxon>
        <taxon>Lepidoptera</taxon>
        <taxon>Glossata</taxon>
        <taxon>Ditrysia</taxon>
        <taxon>Papilionoidea</taxon>
        <taxon>Nymphalidae</taxon>
        <taxon>Satyrinae</taxon>
        <taxon>Satyrini</taxon>
        <taxon>Parargina</taxon>
        <taxon>Pararge</taxon>
    </lineage>
</organism>
<proteinExistence type="predicted"/>
<evidence type="ECO:0000313" key="2">
    <source>
        <dbReference type="Proteomes" id="UP000838756"/>
    </source>
</evidence>